<dbReference type="Proteomes" id="UP000322997">
    <property type="component" value="Unassembled WGS sequence"/>
</dbReference>
<dbReference type="CDD" id="cd00093">
    <property type="entry name" value="HTH_XRE"/>
    <property type="match status" value="1"/>
</dbReference>
<protein>
    <submittedName>
        <fullName evidence="2">Helix-turn-helix transcriptional regulator</fullName>
    </submittedName>
</protein>
<proteinExistence type="predicted"/>
<dbReference type="InterPro" id="IPR001387">
    <property type="entry name" value="Cro/C1-type_HTH"/>
</dbReference>
<evidence type="ECO:0000259" key="1">
    <source>
        <dbReference type="PROSITE" id="PS50943"/>
    </source>
</evidence>
<reference evidence="2 3" key="1">
    <citation type="submission" date="2019-08" db="EMBL/GenBank/DDBJ databases">
        <title>Bacillus genomes from the desert of Cuatro Cienegas, Coahuila.</title>
        <authorList>
            <person name="Olmedo-Alvarez G."/>
        </authorList>
    </citation>
    <scope>NUCLEOTIDE SEQUENCE [LARGE SCALE GENOMIC DNA]</scope>
    <source>
        <strain evidence="2 3">CH108_3D</strain>
    </source>
</reference>
<dbReference type="PROSITE" id="PS50943">
    <property type="entry name" value="HTH_CROC1"/>
    <property type="match status" value="1"/>
</dbReference>
<dbReference type="SUPFAM" id="SSF47413">
    <property type="entry name" value="lambda repressor-like DNA-binding domains"/>
    <property type="match status" value="1"/>
</dbReference>
<feature type="domain" description="HTH cro/C1-type" evidence="1">
    <location>
        <begin position="6"/>
        <end position="60"/>
    </location>
</feature>
<evidence type="ECO:0000313" key="2">
    <source>
        <dbReference type="EMBL" id="TYS56996.1"/>
    </source>
</evidence>
<comment type="caution">
    <text evidence="2">The sequence shown here is derived from an EMBL/GenBank/DDBJ whole genome shotgun (WGS) entry which is preliminary data.</text>
</comment>
<dbReference type="SMART" id="SM00530">
    <property type="entry name" value="HTH_XRE"/>
    <property type="match status" value="1"/>
</dbReference>
<dbReference type="Pfam" id="PF01381">
    <property type="entry name" value="HTH_3"/>
    <property type="match status" value="1"/>
</dbReference>
<evidence type="ECO:0000313" key="3">
    <source>
        <dbReference type="Proteomes" id="UP000322997"/>
    </source>
</evidence>
<dbReference type="EMBL" id="VTEQ01000001">
    <property type="protein sequence ID" value="TYS56996.1"/>
    <property type="molecule type" value="Genomic_DNA"/>
</dbReference>
<accession>A0A5D4S5H7</accession>
<dbReference type="AlphaFoldDB" id="A0A5D4S5H7"/>
<dbReference type="RefSeq" id="WP_148984655.1">
    <property type="nucleotide sequence ID" value="NZ_JBNILK010000001.1"/>
</dbReference>
<dbReference type="InterPro" id="IPR010982">
    <property type="entry name" value="Lambda_DNA-bd_dom_sf"/>
</dbReference>
<gene>
    <name evidence="2" type="ORF">FZC83_05385</name>
</gene>
<dbReference type="GO" id="GO:0003677">
    <property type="term" value="F:DNA binding"/>
    <property type="evidence" value="ECO:0007669"/>
    <property type="project" value="InterPro"/>
</dbReference>
<name>A0A5D4S5H7_9BACI</name>
<organism evidence="2 3">
    <name type="scientific">Rossellomorea marisflavi</name>
    <dbReference type="NCBI Taxonomy" id="189381"/>
    <lineage>
        <taxon>Bacteria</taxon>
        <taxon>Bacillati</taxon>
        <taxon>Bacillota</taxon>
        <taxon>Bacilli</taxon>
        <taxon>Bacillales</taxon>
        <taxon>Bacillaceae</taxon>
        <taxon>Rossellomorea</taxon>
    </lineage>
</organism>
<sequence>MTNETFKLIRLYTGLSQQGFAEKINVGKATVSMIEGGKRPITDNVKSKLASHFDLTDDFFVYLEKMKSISHINNTIK</sequence>
<dbReference type="Gene3D" id="1.10.260.40">
    <property type="entry name" value="lambda repressor-like DNA-binding domains"/>
    <property type="match status" value="1"/>
</dbReference>